<evidence type="ECO:0000259" key="3">
    <source>
        <dbReference type="Pfam" id="PF00188"/>
    </source>
</evidence>
<evidence type="ECO:0000256" key="2">
    <source>
        <dbReference type="SAM" id="MobiDB-lite"/>
    </source>
</evidence>
<keyword evidence="1" id="KW-0731">Sigma factor</keyword>
<dbReference type="CDD" id="cd05379">
    <property type="entry name" value="CAP_bacterial"/>
    <property type="match status" value="1"/>
</dbReference>
<dbReference type="Pfam" id="PF00188">
    <property type="entry name" value="CAP"/>
    <property type="match status" value="1"/>
</dbReference>
<dbReference type="Gene3D" id="3.40.33.10">
    <property type="entry name" value="CAP"/>
    <property type="match status" value="1"/>
</dbReference>
<dbReference type="PANTHER" id="PTHR31157:SF1">
    <property type="entry name" value="SCP DOMAIN-CONTAINING PROTEIN"/>
    <property type="match status" value="1"/>
</dbReference>
<feature type="region of interest" description="Disordered" evidence="2">
    <location>
        <begin position="333"/>
        <end position="431"/>
    </location>
</feature>
<comment type="caution">
    <text evidence="5">The sequence shown here is derived from an EMBL/GenBank/DDBJ whole genome shotgun (WGS) entry which is preliminary data.</text>
</comment>
<dbReference type="RefSeq" id="WP_331786691.1">
    <property type="nucleotide sequence ID" value="NZ_JAVFKM010000005.1"/>
</dbReference>
<dbReference type="PANTHER" id="PTHR31157">
    <property type="entry name" value="SCP DOMAIN-CONTAINING PROTEIN"/>
    <property type="match status" value="1"/>
</dbReference>
<keyword evidence="1" id="KW-0805">Transcription regulation</keyword>
<evidence type="ECO:0000313" key="6">
    <source>
        <dbReference type="Proteomes" id="UP001348265"/>
    </source>
</evidence>
<dbReference type="Gene3D" id="1.10.1740.10">
    <property type="match status" value="1"/>
</dbReference>
<feature type="compositionally biased region" description="Low complexity" evidence="2">
    <location>
        <begin position="354"/>
        <end position="391"/>
    </location>
</feature>
<protein>
    <recommendedName>
        <fullName evidence="1">RNA polymerase sigma factor</fullName>
    </recommendedName>
</protein>
<dbReference type="Proteomes" id="UP001348265">
    <property type="component" value="Unassembled WGS sequence"/>
</dbReference>
<reference evidence="5 6" key="1">
    <citation type="submission" date="2023-08" db="EMBL/GenBank/DDBJ databases">
        <authorList>
            <person name="Sharma P."/>
            <person name="Verma V."/>
            <person name="Mohan M.K."/>
            <person name="Dubey A.K."/>
        </authorList>
    </citation>
    <scope>NUCLEOTIDE SEQUENCE [LARGE SCALE GENOMIC DNA]</scope>
    <source>
        <strain evidence="5 6">ADP4</strain>
    </source>
</reference>
<dbReference type="EMBL" id="JAVFKM010000005">
    <property type="protein sequence ID" value="MEF3114163.1"/>
    <property type="molecule type" value="Genomic_DNA"/>
</dbReference>
<feature type="domain" description="RNA polymerase sigma-70 region 2" evidence="4">
    <location>
        <begin position="24"/>
        <end position="90"/>
    </location>
</feature>
<dbReference type="InterPro" id="IPR035940">
    <property type="entry name" value="CAP_sf"/>
</dbReference>
<dbReference type="SUPFAM" id="SSF88946">
    <property type="entry name" value="Sigma2 domain of RNA polymerase sigma factors"/>
    <property type="match status" value="1"/>
</dbReference>
<dbReference type="InterPro" id="IPR000838">
    <property type="entry name" value="RNA_pol_sigma70_ECF_CS"/>
</dbReference>
<keyword evidence="6" id="KW-1185">Reference proteome</keyword>
<dbReference type="NCBIfam" id="TIGR02937">
    <property type="entry name" value="sigma70-ECF"/>
    <property type="match status" value="1"/>
</dbReference>
<dbReference type="InterPro" id="IPR007627">
    <property type="entry name" value="RNA_pol_sigma70_r2"/>
</dbReference>
<dbReference type="InterPro" id="IPR014284">
    <property type="entry name" value="RNA_pol_sigma-70_dom"/>
</dbReference>
<feature type="compositionally biased region" description="Low complexity" evidence="2">
    <location>
        <begin position="413"/>
        <end position="425"/>
    </location>
</feature>
<evidence type="ECO:0000313" key="5">
    <source>
        <dbReference type="EMBL" id="MEF3114163.1"/>
    </source>
</evidence>
<evidence type="ECO:0000256" key="1">
    <source>
        <dbReference type="RuleBase" id="RU000716"/>
    </source>
</evidence>
<name>A0ABU7WRL9_9ACTN</name>
<dbReference type="InterPro" id="IPR013325">
    <property type="entry name" value="RNA_pol_sigma_r2"/>
</dbReference>
<dbReference type="PROSITE" id="PS01063">
    <property type="entry name" value="SIGMA70_ECF"/>
    <property type="match status" value="1"/>
</dbReference>
<organism evidence="5 6">
    <name type="scientific">Streptomyces chrestomyceticus</name>
    <dbReference type="NCBI Taxonomy" id="68185"/>
    <lineage>
        <taxon>Bacteria</taxon>
        <taxon>Bacillati</taxon>
        <taxon>Actinomycetota</taxon>
        <taxon>Actinomycetes</taxon>
        <taxon>Kitasatosporales</taxon>
        <taxon>Streptomycetaceae</taxon>
        <taxon>Streptomyces</taxon>
    </lineage>
</organism>
<evidence type="ECO:0000259" key="4">
    <source>
        <dbReference type="Pfam" id="PF04542"/>
    </source>
</evidence>
<proteinExistence type="inferred from homology"/>
<keyword evidence="1" id="KW-0238">DNA-binding</keyword>
<comment type="similarity">
    <text evidence="1">Belongs to the sigma-70 factor family. ECF subfamily.</text>
</comment>
<sequence>MSSELDPAVIAAAQAGDGQARDQLVTASMPLVYNIVGRALHGHADVDDVAQETMLRALGSLGDLRDPGSFRSWLVAITMNQIRAHWRQDQAAPVAGGLDDAYDVPDPRADFVGLTIVRLGLSGQRREVAEATRWLDEGDRALLSLWWLEAAGELTRAEVAAAMELTPQHTAVRVQRMKSQLEASRVVVRALSATPRCVLLDTVTEQWDGVPSALWRKRIARHARECTVCSSFSSGLVPADRLLVGLALVPLAAALAPDTMETPVLAAAASQESASAVSAAAGGAVPSPVTGPATGGGRAQLRDALRESRRVRRRRAVTAAAVAAAALATVGGALPLITGGPDDEPGTSRAATEPESAPLATPSATTPTPSPAPSKASHSPSPTPSLSASSSKEPHTPRKKRAPSEPAAPAPRPSSAAPAPVPAAGSGSGGSAFAQQVTALVNSERAKQGCSPVRANDQLVTAARRHSQDMDARNYFDHTSPDGTDPGDRITAAGYRWSTYGENIARGQRSADEVMKSWMNSPGHRANILNCDFKEIGIGTHDTSGGPTWTQVFGARS</sequence>
<dbReference type="InterPro" id="IPR014044">
    <property type="entry name" value="CAP_dom"/>
</dbReference>
<feature type="domain" description="SCP" evidence="3">
    <location>
        <begin position="439"/>
        <end position="553"/>
    </location>
</feature>
<keyword evidence="1" id="KW-0804">Transcription</keyword>
<dbReference type="SUPFAM" id="SSF55797">
    <property type="entry name" value="PR-1-like"/>
    <property type="match status" value="1"/>
</dbReference>
<accession>A0ABU7WRL9</accession>
<dbReference type="Pfam" id="PF04542">
    <property type="entry name" value="Sigma70_r2"/>
    <property type="match status" value="1"/>
</dbReference>
<gene>
    <name evidence="5" type="ORF">RB636_13315</name>
</gene>